<dbReference type="SUPFAM" id="SSF49313">
    <property type="entry name" value="Cadherin-like"/>
    <property type="match status" value="3"/>
</dbReference>
<feature type="transmembrane region" description="Helical" evidence="2">
    <location>
        <begin position="485"/>
        <end position="507"/>
    </location>
</feature>
<feature type="region of interest" description="Disordered" evidence="1">
    <location>
        <begin position="825"/>
        <end position="850"/>
    </location>
</feature>
<keyword evidence="2" id="KW-1133">Transmembrane helix</keyword>
<feature type="compositionally biased region" description="Low complexity" evidence="1">
    <location>
        <begin position="643"/>
        <end position="656"/>
    </location>
</feature>
<feature type="compositionally biased region" description="Low complexity" evidence="1">
    <location>
        <begin position="534"/>
        <end position="550"/>
    </location>
</feature>
<feature type="domain" description="Dystroglycan-type cadherin-like" evidence="3">
    <location>
        <begin position="36"/>
        <end position="135"/>
    </location>
</feature>
<feature type="compositionally biased region" description="Low complexity" evidence="1">
    <location>
        <begin position="453"/>
        <end position="478"/>
    </location>
</feature>
<evidence type="ECO:0000256" key="1">
    <source>
        <dbReference type="SAM" id="MobiDB-lite"/>
    </source>
</evidence>
<dbReference type="AlphaFoldDB" id="A0A136J4M5"/>
<feature type="compositionally biased region" description="Polar residues" evidence="1">
    <location>
        <begin position="1173"/>
        <end position="1190"/>
    </location>
</feature>
<dbReference type="OrthoDB" id="41532at2759"/>
<sequence length="1236" mass="133367">MVAGCGWQRLPIFTRTFATIFLLLSYFTTLCLSTPTVAFPINSQLPPVARIDKPFSFVFSPQTVKSQDPVNYTLTKAPSWLTITSGKRLLSGTPPEKEVPAGLVVGIPIGIKATDRTGTAQINATLVVARTPAPSVNVPLPKQIADLGPFSAPDTLLMYEQKDFKFTFHTETFRSTGRWGLTYYAVNKDHTPLPSWIRFDPDTLTFSGKTPTFNLPSQPPQTFDFELIASDVVGFSALAMPFSITVGNHRLTSSQAVIQLNATAGKPFVYNDFFSQVKLDDRALGLDEVASVTPLGLPKWLEFNNKTWNFSGTPGPNATAATNFSVAVVDTYNDTLNVTFLVKVGSVMFNAELPTLNLTAGEPFDYNLKQYLVDPSDTELSVRSGSDVSWIKVDQEALSISGTVPPALGARSAAMAIRASLDLAIVATSKRTQASQSQDLSVSVAEAAGTTLPPAATDSTTTSSPSASSSSTAPASSPGDEPKTYLWLLLPILLIIFVGAIILFFYFRRRRLHRHKKILKSEVSAPLPGTWAHLGAGNNNNHHANNGASNDSGSETRKILESREKEMSRSPPEARNAWAQRSSPPRAQQQEQQQHRQHQHSPIGPPPMSAMRNPRAAQRPNEANNRRPVQALPPLGSDGQPRSGSDSVIDGSSDGIWRASPVSQRDNHHYRRGDEVRSAQDGESLLSDTTIGEADLQALKDRSATSGGLAVLPGSSPEAKTRRGVINMLEVPPAHHQHPHYTQHRQSEQRPSSIQPTPEMAYELPNPAANKYDFDSEDEDRGCEHPNVPYQRRDPPGNMHSGGGPGRGTSIRSAIGQRLSNAWRRPGSTSYAQQQRHHQKNGSDAASSVQTHTSILTTAMAEQTATTATNMASPIVVNIPGRSPNPRAQHTPHMDEVAPLFSGEPLNRMRSRRSPKESPPQPVSGRTSPERLRDAQGDEGAGLMGPPTAVFRYYDPSQPRPSDSSWDRFARDAVGVAHKDIIVNHSRDEPKNAMGIVVPPLRPRQSSGRPKSPPPRPASLVSLSEVTTAQPYPGLDQDPSPTQSSAIGMAISSGSGWPAPPRMPLPSVPGVEPAGIGKLVAIHRKSRSTGSIAARSSRSTTMTRTSSGAGPSTTAAATGPLIGSNSGQHLARDTRSRGACSEPSAVPAGLAYRGPNGHEPPVRYHNNRYASELNKNQTMASKPSQRTVGSEGQWEDIDDDEDDEDAWEDIRPPESMRAGAWDTDGGGSNGSFLVYI</sequence>
<accession>A0A136J4M5</accession>
<dbReference type="Gene3D" id="2.60.40.10">
    <property type="entry name" value="Immunoglobulins"/>
    <property type="match status" value="4"/>
</dbReference>
<keyword evidence="2" id="KW-0812">Transmembrane</keyword>
<feature type="domain" description="Dystroglycan-type cadherin-like" evidence="3">
    <location>
        <begin position="155"/>
        <end position="253"/>
    </location>
</feature>
<feature type="compositionally biased region" description="Acidic residues" evidence="1">
    <location>
        <begin position="1193"/>
        <end position="1207"/>
    </location>
</feature>
<name>A0A136J4M5_9PEZI</name>
<feature type="compositionally biased region" description="Pro residues" evidence="1">
    <location>
        <begin position="1058"/>
        <end position="1067"/>
    </location>
</feature>
<feature type="compositionally biased region" description="Low complexity" evidence="1">
    <location>
        <begin position="1044"/>
        <end position="1056"/>
    </location>
</feature>
<dbReference type="Pfam" id="PF05345">
    <property type="entry name" value="He_PIG"/>
    <property type="match status" value="3"/>
</dbReference>
<feature type="region of interest" description="Disordered" evidence="1">
    <location>
        <begin position="534"/>
        <end position="686"/>
    </location>
</feature>
<dbReference type="SMART" id="SM00736">
    <property type="entry name" value="CADG"/>
    <property type="match status" value="2"/>
</dbReference>
<reference evidence="5" key="1">
    <citation type="submission" date="2016-02" db="EMBL/GenBank/DDBJ databases">
        <title>Draft genome sequence of Microdochium bolleyi, a fungal endophyte of beachgrass.</title>
        <authorList>
            <consortium name="DOE Joint Genome Institute"/>
            <person name="David A.S."/>
            <person name="May G."/>
            <person name="Haridas S."/>
            <person name="Lim J."/>
            <person name="Wang M."/>
            <person name="Labutti K."/>
            <person name="Lipzen A."/>
            <person name="Barry K."/>
            <person name="Grigoriev I.V."/>
        </authorList>
    </citation>
    <scope>NUCLEOTIDE SEQUENCE [LARGE SCALE GENOMIC DNA]</scope>
    <source>
        <strain evidence="5">J235TASD1</strain>
    </source>
</reference>
<feature type="compositionally biased region" description="Low complexity" evidence="1">
    <location>
        <begin position="580"/>
        <end position="592"/>
    </location>
</feature>
<evidence type="ECO:0000256" key="2">
    <source>
        <dbReference type="SAM" id="Phobius"/>
    </source>
</evidence>
<dbReference type="InterPro" id="IPR015919">
    <property type="entry name" value="Cadherin-like_sf"/>
</dbReference>
<feature type="region of interest" description="Disordered" evidence="1">
    <location>
        <begin position="735"/>
        <end position="812"/>
    </location>
</feature>
<feature type="compositionally biased region" description="Polar residues" evidence="1">
    <location>
        <begin position="1021"/>
        <end position="1030"/>
    </location>
</feature>
<dbReference type="GO" id="GO:0016020">
    <property type="term" value="C:membrane"/>
    <property type="evidence" value="ECO:0007669"/>
    <property type="project" value="InterPro"/>
</dbReference>
<feature type="compositionally biased region" description="Basic and acidic residues" evidence="1">
    <location>
        <begin position="554"/>
        <end position="568"/>
    </location>
</feature>
<evidence type="ECO:0000259" key="3">
    <source>
        <dbReference type="SMART" id="SM00736"/>
    </source>
</evidence>
<feature type="region of interest" description="Disordered" evidence="1">
    <location>
        <begin position="451"/>
        <end position="479"/>
    </location>
</feature>
<protein>
    <recommendedName>
        <fullName evidence="3">Dystroglycan-type cadherin-like domain-containing protein</fullName>
    </recommendedName>
</protein>
<evidence type="ECO:0000313" key="4">
    <source>
        <dbReference type="EMBL" id="KXJ92083.1"/>
    </source>
</evidence>
<feature type="region of interest" description="Disordered" evidence="1">
    <location>
        <begin position="1086"/>
        <end position="1231"/>
    </location>
</feature>
<feature type="region of interest" description="Disordered" evidence="1">
    <location>
        <begin position="992"/>
        <end position="1070"/>
    </location>
</feature>
<dbReference type="Proteomes" id="UP000070501">
    <property type="component" value="Unassembled WGS sequence"/>
</dbReference>
<dbReference type="EMBL" id="KQ964249">
    <property type="protein sequence ID" value="KXJ92083.1"/>
    <property type="molecule type" value="Genomic_DNA"/>
</dbReference>
<dbReference type="GO" id="GO:0005509">
    <property type="term" value="F:calcium ion binding"/>
    <property type="evidence" value="ECO:0007669"/>
    <property type="project" value="InterPro"/>
</dbReference>
<gene>
    <name evidence="4" type="ORF">Micbo1qcDRAFT_224206</name>
</gene>
<dbReference type="InterPro" id="IPR006644">
    <property type="entry name" value="Cadg"/>
</dbReference>
<keyword evidence="2" id="KW-0472">Membrane</keyword>
<evidence type="ECO:0000313" key="5">
    <source>
        <dbReference type="Proteomes" id="UP000070501"/>
    </source>
</evidence>
<proteinExistence type="predicted"/>
<dbReference type="InParanoid" id="A0A136J4M5"/>
<feature type="region of interest" description="Disordered" evidence="1">
    <location>
        <begin position="879"/>
        <end position="947"/>
    </location>
</feature>
<organism evidence="4 5">
    <name type="scientific">Microdochium bolleyi</name>
    <dbReference type="NCBI Taxonomy" id="196109"/>
    <lineage>
        <taxon>Eukaryota</taxon>
        <taxon>Fungi</taxon>
        <taxon>Dikarya</taxon>
        <taxon>Ascomycota</taxon>
        <taxon>Pezizomycotina</taxon>
        <taxon>Sordariomycetes</taxon>
        <taxon>Xylariomycetidae</taxon>
        <taxon>Xylariales</taxon>
        <taxon>Microdochiaceae</taxon>
        <taxon>Microdochium</taxon>
    </lineage>
</organism>
<dbReference type="InterPro" id="IPR013783">
    <property type="entry name" value="Ig-like_fold"/>
</dbReference>
<feature type="compositionally biased region" description="Low complexity" evidence="1">
    <location>
        <begin position="1088"/>
        <end position="1120"/>
    </location>
</feature>
<keyword evidence="5" id="KW-1185">Reference proteome</keyword>
<dbReference type="STRING" id="196109.A0A136J4M5"/>